<feature type="domain" description="Gylcosyl hydrolase 115 C-terminal" evidence="2">
    <location>
        <begin position="772"/>
        <end position="928"/>
    </location>
</feature>
<accession>A0A1M5YDA0</accession>
<dbReference type="InterPro" id="IPR041437">
    <property type="entry name" value="GH115_C"/>
</dbReference>
<reference evidence="3 6" key="3">
    <citation type="submission" date="2018-07" db="EMBL/GenBank/DDBJ databases">
        <title>Leeuwenhoekiella genomics.</title>
        <authorList>
            <person name="Tahon G."/>
            <person name="Willems A."/>
        </authorList>
    </citation>
    <scope>NUCLEOTIDE SEQUENCE [LARGE SCALE GENOMIC DNA]</scope>
    <source>
        <strain evidence="3 6">LMG 24856</strain>
    </source>
</reference>
<dbReference type="Proteomes" id="UP000290037">
    <property type="component" value="Unassembled WGS sequence"/>
</dbReference>
<dbReference type="Proteomes" id="UP000184240">
    <property type="component" value="Unassembled WGS sequence"/>
</dbReference>
<dbReference type="EMBL" id="QOVN01000002">
    <property type="protein sequence ID" value="RXG30638.1"/>
    <property type="molecule type" value="Genomic_DNA"/>
</dbReference>
<dbReference type="Pfam" id="PF17829">
    <property type="entry name" value="GH115_C"/>
    <property type="match status" value="1"/>
</dbReference>
<dbReference type="InterPro" id="IPR029018">
    <property type="entry name" value="Hex-like_dom2"/>
</dbReference>
<evidence type="ECO:0000313" key="6">
    <source>
        <dbReference type="Proteomes" id="UP000290037"/>
    </source>
</evidence>
<dbReference type="PANTHER" id="PTHR37842">
    <property type="match status" value="1"/>
</dbReference>
<dbReference type="RefSeq" id="WP_072982799.1">
    <property type="nucleotide sequence ID" value="NZ_FQXT01000003.1"/>
</dbReference>
<proteinExistence type="predicted"/>
<dbReference type="InterPro" id="IPR031924">
    <property type="entry name" value="GH115"/>
</dbReference>
<reference evidence="4" key="1">
    <citation type="submission" date="2016-11" db="EMBL/GenBank/DDBJ databases">
        <authorList>
            <person name="Jaros S."/>
            <person name="Januszkiewicz K."/>
            <person name="Wedrychowicz H."/>
        </authorList>
    </citation>
    <scope>NUCLEOTIDE SEQUENCE [LARGE SCALE GENOMIC DNA]</scope>
    <source>
        <strain evidence="4">DSM 19859</strain>
    </source>
</reference>
<dbReference type="GO" id="GO:0005975">
    <property type="term" value="P:carbohydrate metabolic process"/>
    <property type="evidence" value="ECO:0007669"/>
    <property type="project" value="UniProtKB-ARBA"/>
</dbReference>
<dbReference type="Gene3D" id="1.20.58.2150">
    <property type="match status" value="1"/>
</dbReference>
<evidence type="ECO:0000259" key="2">
    <source>
        <dbReference type="Pfam" id="PF17829"/>
    </source>
</evidence>
<dbReference type="PANTHER" id="PTHR37842:SF2">
    <property type="entry name" value="GYLCOSYL HYDROLASE 115 C-TERMINAL DOMAIN-CONTAINING PROTEIN"/>
    <property type="match status" value="1"/>
</dbReference>
<protein>
    <submittedName>
        <fullName evidence="3 4">Glycosyl hydrolase family 67</fullName>
    </submittedName>
</protein>
<dbReference type="OrthoDB" id="8727830at2"/>
<reference evidence="5" key="2">
    <citation type="submission" date="2016-11" db="EMBL/GenBank/DDBJ databases">
        <authorList>
            <person name="Varghese N."/>
            <person name="Submissions S."/>
        </authorList>
    </citation>
    <scope>NUCLEOTIDE SEQUENCE [LARGE SCALE GENOMIC DNA]</scope>
    <source>
        <strain evidence="5">DSM 19859</strain>
    </source>
</reference>
<keyword evidence="6" id="KW-1185">Reference proteome</keyword>
<sequence length="935" mass="107150">MRNTSISFKLNLCFFIIILLSNTIALRGQNIAVYKKFKNQAFRLVDNTNVAKFIIDNQDYEGVHIAAENLRNDIERVSAVKPEYDQVIKNGGNVIIGTLGKSKYLEELIIADKINLDSIENKWEAYTIQQIDGNLVIAGSDKRGTIYGIYTLSELIGVSPWYWWADVPVEQSNKLYITANNVINPGPKVQYRGIFINDEAPALSGWVGEKFGSFNHQFYEHVFELILRLKGNYLWPAMWGRAFYDDDPLNPKLADTYGVVIGTSHHEPLMRAHSEWGKYGNGPWNYTTNAKTLRKFWGEGIKRMGTNESIVTIGMRGDGDEPMTEGTAIELLETVVKDQRKIIQDITRKPAEETPQIWALYKEVQDYYDQGMRVPDDVTLLLADDNWGNIRKLPDPKDFTRTGGYGIYYHFDYVGGPRNYKWLNTTQIARVYEQMSLAYAYNAKKIWIVNVGDIKPMEFPISFFLDYAWDPENFNLSNLESYTINWVKKQFGNAHAVEVAALMQSYSTMVSRRKPELLGPETWSLNHFNEANRVLKEYKNLELQATAIEKKLSKSYKSAFYQLVLYPIKALANLNRLYIATAKNRQFANQGRNTTNDYANKVSELFEMDQTLTDTYHSLNNSKWNHFMDQTHIGYTSWQEPKKNIQPLTEKIEIPQKGNLGIAIEGTDDYFPKVSTLKLLPFDDNHQTQKVELFNTGLDQREFRIENLPDWLLVDTSRGSFNQEHTIEIKLNPIKLPLESTSAMFKIGSNGKAAKIEVNYILKDDQLFSNREYNGIIAIPSDNFQENVGWEEIAHLGRQNSALRPEHKFSEHINYDNTKLVYQMYTGQELQGTITFYVSPTLDFKNQGGLVFKYQIDNGPIKHVNIHKDTKDDWGTSVSNNATRVQASIHLSQGAHSLKIIGEDPGIVLQQILIQSNENLQESYLVPNAANLIEE</sequence>
<evidence type="ECO:0000313" key="3">
    <source>
        <dbReference type="EMBL" id="RXG30638.1"/>
    </source>
</evidence>
<dbReference type="InterPro" id="IPR042301">
    <property type="entry name" value="GH115_sf"/>
</dbReference>
<dbReference type="Pfam" id="PF15979">
    <property type="entry name" value="Glyco_hydro_115"/>
    <property type="match status" value="1"/>
</dbReference>
<dbReference type="GO" id="GO:0016787">
    <property type="term" value="F:hydrolase activity"/>
    <property type="evidence" value="ECO:0007669"/>
    <property type="project" value="UniProtKB-KW"/>
</dbReference>
<dbReference type="AlphaFoldDB" id="A0A1M5YDA0"/>
<evidence type="ECO:0000313" key="4">
    <source>
        <dbReference type="EMBL" id="SHI09503.1"/>
    </source>
</evidence>
<gene>
    <name evidence="3" type="ORF">DSM01_1389</name>
    <name evidence="4" type="ORF">SAMN04487999_2098</name>
</gene>
<dbReference type="SUPFAM" id="SSF55545">
    <property type="entry name" value="beta-N-acetylhexosaminidase-like domain"/>
    <property type="match status" value="1"/>
</dbReference>
<evidence type="ECO:0000313" key="5">
    <source>
        <dbReference type="Proteomes" id="UP000184240"/>
    </source>
</evidence>
<dbReference type="EMBL" id="FQXT01000003">
    <property type="protein sequence ID" value="SHI09503.1"/>
    <property type="molecule type" value="Genomic_DNA"/>
</dbReference>
<evidence type="ECO:0000256" key="1">
    <source>
        <dbReference type="ARBA" id="ARBA00022801"/>
    </source>
</evidence>
<keyword evidence="1 4" id="KW-0378">Hydrolase</keyword>
<name>A0A1M5YDA0_9FLAO</name>
<dbReference type="Gene3D" id="2.60.120.1620">
    <property type="match status" value="1"/>
</dbReference>
<dbReference type="Gene3D" id="3.30.379.10">
    <property type="entry name" value="Chitobiase/beta-hexosaminidase domain 2-like"/>
    <property type="match status" value="1"/>
</dbReference>
<dbReference type="STRING" id="573501.SAMN04487999_2098"/>
<dbReference type="Gene3D" id="3.20.20.520">
    <property type="entry name" value="Glycosyl hydrolase family 115"/>
    <property type="match status" value="1"/>
</dbReference>
<organism evidence="4 5">
    <name type="scientific">Leeuwenhoekiella palythoae</name>
    <dbReference type="NCBI Taxonomy" id="573501"/>
    <lineage>
        <taxon>Bacteria</taxon>
        <taxon>Pseudomonadati</taxon>
        <taxon>Bacteroidota</taxon>
        <taxon>Flavobacteriia</taxon>
        <taxon>Flavobacteriales</taxon>
        <taxon>Flavobacteriaceae</taxon>
        <taxon>Leeuwenhoekiella</taxon>
    </lineage>
</organism>